<keyword evidence="3" id="KW-1185">Reference proteome</keyword>
<dbReference type="Pfam" id="PF13466">
    <property type="entry name" value="STAS_2"/>
    <property type="match status" value="1"/>
</dbReference>
<proteinExistence type="predicted"/>
<protein>
    <submittedName>
        <fullName evidence="2">Anti-anti-sigma factor</fullName>
    </submittedName>
</protein>
<dbReference type="InterPro" id="IPR002645">
    <property type="entry name" value="STAS_dom"/>
</dbReference>
<dbReference type="InterPro" id="IPR058548">
    <property type="entry name" value="MlaB-like_STAS"/>
</dbReference>
<dbReference type="PANTHER" id="PTHR35849:SF2">
    <property type="entry name" value="BLR2341 PROTEIN"/>
    <property type="match status" value="1"/>
</dbReference>
<dbReference type="Gene3D" id="3.30.750.24">
    <property type="entry name" value="STAS domain"/>
    <property type="match status" value="1"/>
</dbReference>
<dbReference type="InterPro" id="IPR036513">
    <property type="entry name" value="STAS_dom_sf"/>
</dbReference>
<reference evidence="2 3" key="1">
    <citation type="submission" date="2018-05" db="EMBL/GenBank/DDBJ databases">
        <title>Genomic Encyclopedia of Type Strains, Phase IV (KMG-IV): sequencing the most valuable type-strain genomes for metagenomic binning, comparative biology and taxonomic classification.</title>
        <authorList>
            <person name="Goeker M."/>
        </authorList>
    </citation>
    <scope>NUCLEOTIDE SEQUENCE [LARGE SCALE GENOMIC DNA]</scope>
    <source>
        <strain evidence="2 3">DSM 23606</strain>
    </source>
</reference>
<gene>
    <name evidence="2" type="ORF">C7443_108147</name>
</gene>
<evidence type="ECO:0000313" key="2">
    <source>
        <dbReference type="EMBL" id="PWV60218.1"/>
    </source>
</evidence>
<dbReference type="PANTHER" id="PTHR35849">
    <property type="entry name" value="BLR2341 PROTEIN"/>
    <property type="match status" value="1"/>
</dbReference>
<organism evidence="2 3">
    <name type="scientific">Plasticicumulans acidivorans</name>
    <dbReference type="NCBI Taxonomy" id="886464"/>
    <lineage>
        <taxon>Bacteria</taxon>
        <taxon>Pseudomonadati</taxon>
        <taxon>Pseudomonadota</taxon>
        <taxon>Gammaproteobacteria</taxon>
        <taxon>Candidatus Competibacteraceae</taxon>
        <taxon>Plasticicumulans</taxon>
    </lineage>
</organism>
<dbReference type="Proteomes" id="UP000246569">
    <property type="component" value="Unassembled WGS sequence"/>
</dbReference>
<dbReference type="InterPro" id="IPR052746">
    <property type="entry name" value="MlaB_ABC_Transporter"/>
</dbReference>
<dbReference type="AlphaFoldDB" id="A0A317MTL8"/>
<evidence type="ECO:0000259" key="1">
    <source>
        <dbReference type="PROSITE" id="PS50801"/>
    </source>
</evidence>
<name>A0A317MTL8_9GAMM</name>
<comment type="caution">
    <text evidence="2">The sequence shown here is derived from an EMBL/GenBank/DDBJ whole genome shotgun (WGS) entry which is preliminary data.</text>
</comment>
<dbReference type="PROSITE" id="PS50801">
    <property type="entry name" value="STAS"/>
    <property type="match status" value="1"/>
</dbReference>
<dbReference type="RefSeq" id="WP_110019319.1">
    <property type="nucleotide sequence ID" value="NZ_QGTJ01000008.1"/>
</dbReference>
<evidence type="ECO:0000313" key="3">
    <source>
        <dbReference type="Proteomes" id="UP000246569"/>
    </source>
</evidence>
<dbReference type="OrthoDB" id="3296574at2"/>
<accession>A0A317MTL8</accession>
<dbReference type="SUPFAM" id="SSF52091">
    <property type="entry name" value="SpoIIaa-like"/>
    <property type="match status" value="1"/>
</dbReference>
<dbReference type="EMBL" id="QGTJ01000008">
    <property type="protein sequence ID" value="PWV60218.1"/>
    <property type="molecule type" value="Genomic_DNA"/>
</dbReference>
<dbReference type="CDD" id="cd07043">
    <property type="entry name" value="STAS_anti-anti-sigma_factors"/>
    <property type="match status" value="1"/>
</dbReference>
<feature type="domain" description="STAS" evidence="1">
    <location>
        <begin position="13"/>
        <end position="101"/>
    </location>
</feature>
<sequence>MLQINPSSDGHRLQIAGEMTIYHAAELREALLAHVPASGSLALDLSAVDEIDSSGVQLLLAFERSARVCGAGLHLAAPSDAVAAALCELGLGAQFAIPCQE</sequence>